<dbReference type="Proteomes" id="UP000308836">
    <property type="component" value="Unassembled WGS sequence"/>
</dbReference>
<name>A0AC61RAL8_9FIRM</name>
<gene>
    <name evidence="1" type="primary">recO</name>
    <name evidence="1" type="ORF">E5336_01550</name>
</gene>
<keyword evidence="2" id="KW-1185">Reference proteome</keyword>
<dbReference type="EMBL" id="SRYG01000002">
    <property type="protein sequence ID" value="TGY67123.1"/>
    <property type="molecule type" value="Genomic_DNA"/>
</dbReference>
<organism evidence="1 2">
    <name type="scientific">Dubosiella muris</name>
    <dbReference type="NCBI Taxonomy" id="3038133"/>
    <lineage>
        <taxon>Bacteria</taxon>
        <taxon>Bacillati</taxon>
        <taxon>Bacillota</taxon>
        <taxon>Erysipelotrichia</taxon>
        <taxon>Erysipelotrichales</taxon>
        <taxon>Erysipelotrichaceae</taxon>
        <taxon>Dubosiella</taxon>
    </lineage>
</organism>
<reference evidence="1" key="1">
    <citation type="submission" date="2019-04" db="EMBL/GenBank/DDBJ databases">
        <title>Microbes associate with the intestines of laboratory mice.</title>
        <authorList>
            <person name="Navarre W."/>
            <person name="Wong E."/>
            <person name="Huang K."/>
            <person name="Tropini C."/>
            <person name="Ng K."/>
            <person name="Yu B."/>
        </authorList>
    </citation>
    <scope>NUCLEOTIDE SEQUENCE</scope>
    <source>
        <strain evidence="1">NM09_H32</strain>
    </source>
</reference>
<proteinExistence type="predicted"/>
<evidence type="ECO:0000313" key="1">
    <source>
        <dbReference type="EMBL" id="TGY67123.1"/>
    </source>
</evidence>
<protein>
    <submittedName>
        <fullName evidence="1">DNA repair protein RecO</fullName>
    </submittedName>
</protein>
<accession>A0AC61RAL8</accession>
<sequence length="244" mass="27598">MSDVAGLVVALQDYKDKDGIVFVLTPESIQSVYARGIQNPASKNRRLCNPFSEVSLIVADRKMSTMDFLIKGSVLAYYHTIQDDLVAQSVCFVLRDCLFRVAIVPMYSSLLKEVWQAYNRKESSALTYACLLMAQILKNEGIAPHVDACVGCGSKRQIETLSKPDGGFLCVRCNQGRYPKWKKTELEKIRALFIVKETLVEPFAQSARYDLDDFLFLAKWFELFSHTELASVRFLASIRTLEAK</sequence>
<comment type="caution">
    <text evidence="1">The sequence shown here is derived from an EMBL/GenBank/DDBJ whole genome shotgun (WGS) entry which is preliminary data.</text>
</comment>
<evidence type="ECO:0000313" key="2">
    <source>
        <dbReference type="Proteomes" id="UP000308836"/>
    </source>
</evidence>